<name>A0A2K1Z3F5_POPTR</name>
<feature type="compositionally biased region" description="Polar residues" evidence="1">
    <location>
        <begin position="207"/>
        <end position="219"/>
    </location>
</feature>
<feature type="compositionally biased region" description="Polar residues" evidence="1">
    <location>
        <begin position="96"/>
        <end position="106"/>
    </location>
</feature>
<sequence length="254" mass="28668">MSASIEALAMAGVDYLIHNLDIEEWEQEELELPPPHLLAEEEEEVERKSKDNFPICRCCPASGKKDGILLAVTSMKPKLGKAHAKCTRKGFEQENCKGNNGRSNPVRQGMEGNATRSWNADNLLTITMTGTIDIQALTDRFWKRMHKKKVDVKILPWKDEGEKKVGSKSSSKEKPIEKSDPASSEKDDSTKSSSEEKTSKKADPSKDQTPNTKVDTTNSSKDKKAIRKLTLHVLQKIRNLMRKLTLHFLRKEPR</sequence>
<accession>A0A2K1Z3F5</accession>
<dbReference type="EMBL" id="CM009298">
    <property type="protein sequence ID" value="PNT19809.1"/>
    <property type="molecule type" value="Genomic_DNA"/>
</dbReference>
<organism evidence="2 3">
    <name type="scientific">Populus trichocarpa</name>
    <name type="common">Western balsam poplar</name>
    <name type="synonym">Populus balsamifera subsp. trichocarpa</name>
    <dbReference type="NCBI Taxonomy" id="3694"/>
    <lineage>
        <taxon>Eukaryota</taxon>
        <taxon>Viridiplantae</taxon>
        <taxon>Streptophyta</taxon>
        <taxon>Embryophyta</taxon>
        <taxon>Tracheophyta</taxon>
        <taxon>Spermatophyta</taxon>
        <taxon>Magnoliopsida</taxon>
        <taxon>eudicotyledons</taxon>
        <taxon>Gunneridae</taxon>
        <taxon>Pentapetalae</taxon>
        <taxon>rosids</taxon>
        <taxon>fabids</taxon>
        <taxon>Malpighiales</taxon>
        <taxon>Salicaceae</taxon>
        <taxon>Saliceae</taxon>
        <taxon>Populus</taxon>
    </lineage>
</organism>
<evidence type="ECO:0000256" key="1">
    <source>
        <dbReference type="SAM" id="MobiDB-lite"/>
    </source>
</evidence>
<gene>
    <name evidence="2" type="ORF">POPTR_009G057400</name>
</gene>
<evidence type="ECO:0000313" key="3">
    <source>
        <dbReference type="Proteomes" id="UP000006729"/>
    </source>
</evidence>
<feature type="region of interest" description="Disordered" evidence="1">
    <location>
        <begin position="93"/>
        <end position="113"/>
    </location>
</feature>
<protein>
    <submittedName>
        <fullName evidence="2">Uncharacterized protein</fullName>
    </submittedName>
</protein>
<reference evidence="2 3" key="1">
    <citation type="journal article" date="2006" name="Science">
        <title>The genome of black cottonwood, Populus trichocarpa (Torr. &amp; Gray).</title>
        <authorList>
            <person name="Tuskan G.A."/>
            <person name="Difazio S."/>
            <person name="Jansson S."/>
            <person name="Bohlmann J."/>
            <person name="Grigoriev I."/>
            <person name="Hellsten U."/>
            <person name="Putnam N."/>
            <person name="Ralph S."/>
            <person name="Rombauts S."/>
            <person name="Salamov A."/>
            <person name="Schein J."/>
            <person name="Sterck L."/>
            <person name="Aerts A."/>
            <person name="Bhalerao R.R."/>
            <person name="Bhalerao R.P."/>
            <person name="Blaudez D."/>
            <person name="Boerjan W."/>
            <person name="Brun A."/>
            <person name="Brunner A."/>
            <person name="Busov V."/>
            <person name="Campbell M."/>
            <person name="Carlson J."/>
            <person name="Chalot M."/>
            <person name="Chapman J."/>
            <person name="Chen G.L."/>
            <person name="Cooper D."/>
            <person name="Coutinho P.M."/>
            <person name="Couturier J."/>
            <person name="Covert S."/>
            <person name="Cronk Q."/>
            <person name="Cunningham R."/>
            <person name="Davis J."/>
            <person name="Degroeve S."/>
            <person name="Dejardin A."/>
            <person name="Depamphilis C."/>
            <person name="Detter J."/>
            <person name="Dirks B."/>
            <person name="Dubchak I."/>
            <person name="Duplessis S."/>
            <person name="Ehlting J."/>
            <person name="Ellis B."/>
            <person name="Gendler K."/>
            <person name="Goodstein D."/>
            <person name="Gribskov M."/>
            <person name="Grimwood J."/>
            <person name="Groover A."/>
            <person name="Gunter L."/>
            <person name="Hamberger B."/>
            <person name="Heinze B."/>
            <person name="Helariutta Y."/>
            <person name="Henrissat B."/>
            <person name="Holligan D."/>
            <person name="Holt R."/>
            <person name="Huang W."/>
            <person name="Islam-Faridi N."/>
            <person name="Jones S."/>
            <person name="Jones-Rhoades M."/>
            <person name="Jorgensen R."/>
            <person name="Joshi C."/>
            <person name="Kangasjarvi J."/>
            <person name="Karlsson J."/>
            <person name="Kelleher C."/>
            <person name="Kirkpatrick R."/>
            <person name="Kirst M."/>
            <person name="Kohler A."/>
            <person name="Kalluri U."/>
            <person name="Larimer F."/>
            <person name="Leebens-Mack J."/>
            <person name="Leple J.C."/>
            <person name="Locascio P."/>
            <person name="Lou Y."/>
            <person name="Lucas S."/>
            <person name="Martin F."/>
            <person name="Montanini B."/>
            <person name="Napoli C."/>
            <person name="Nelson D.R."/>
            <person name="Nelson C."/>
            <person name="Nieminen K."/>
            <person name="Nilsson O."/>
            <person name="Pereda V."/>
            <person name="Peter G."/>
            <person name="Philippe R."/>
            <person name="Pilate G."/>
            <person name="Poliakov A."/>
            <person name="Razumovskaya J."/>
            <person name="Richardson P."/>
            <person name="Rinaldi C."/>
            <person name="Ritland K."/>
            <person name="Rouze P."/>
            <person name="Ryaboy D."/>
            <person name="Schmutz J."/>
            <person name="Schrader J."/>
            <person name="Segerman B."/>
            <person name="Shin H."/>
            <person name="Siddiqui A."/>
            <person name="Sterky F."/>
            <person name="Terry A."/>
            <person name="Tsai C.J."/>
            <person name="Uberbacher E."/>
            <person name="Unneberg P."/>
            <person name="Vahala J."/>
            <person name="Wall K."/>
            <person name="Wessler S."/>
            <person name="Yang G."/>
            <person name="Yin T."/>
            <person name="Douglas C."/>
            <person name="Marra M."/>
            <person name="Sandberg G."/>
            <person name="Van de Peer Y."/>
            <person name="Rokhsar D."/>
        </authorList>
    </citation>
    <scope>NUCLEOTIDE SEQUENCE [LARGE SCALE GENOMIC DNA]</scope>
    <source>
        <strain evidence="3">cv. Nisqually</strain>
    </source>
</reference>
<feature type="compositionally biased region" description="Basic and acidic residues" evidence="1">
    <location>
        <begin position="160"/>
        <end position="206"/>
    </location>
</feature>
<dbReference type="Proteomes" id="UP000006729">
    <property type="component" value="Chromosome 9"/>
</dbReference>
<keyword evidence="3" id="KW-1185">Reference proteome</keyword>
<evidence type="ECO:0000313" key="2">
    <source>
        <dbReference type="EMBL" id="PNT19809.1"/>
    </source>
</evidence>
<dbReference type="InParanoid" id="A0A2K1Z3F5"/>
<feature type="region of interest" description="Disordered" evidence="1">
    <location>
        <begin position="160"/>
        <end position="227"/>
    </location>
</feature>
<dbReference type="AlphaFoldDB" id="A0A2K1Z3F5"/>
<proteinExistence type="predicted"/>